<gene>
    <name evidence="1" type="ORF">LCL61_14860</name>
</gene>
<keyword evidence="2" id="KW-1185">Reference proteome</keyword>
<accession>A0ACD5BBQ2</accession>
<reference evidence="1" key="1">
    <citation type="submission" date="2023-10" db="EMBL/GenBank/DDBJ databases">
        <title>Whole genome sequencing of actinobacterial strain Amycolatopsis sp. (BCA-696) identifies the underlying plant growth-promoting genes.</title>
        <authorList>
            <person name="Gandham P."/>
            <person name="Vadla N."/>
            <person name="Saji A."/>
            <person name="Srinivas V."/>
            <person name="Ruperao P."/>
            <person name="Selvanayagam S."/>
            <person name="Saxena R.K."/>
            <person name="Rathore A."/>
            <person name="Gopalakrishnan S."/>
            <person name="Thakur V."/>
        </authorList>
    </citation>
    <scope>NUCLEOTIDE SEQUENCE</scope>
    <source>
        <strain evidence="1">BCA-696</strain>
    </source>
</reference>
<name>A0ACD5BBQ2_9PSEU</name>
<dbReference type="EMBL" id="CP150484">
    <property type="protein sequence ID" value="WYW16831.1"/>
    <property type="molecule type" value="Genomic_DNA"/>
</dbReference>
<proteinExistence type="predicted"/>
<protein>
    <submittedName>
        <fullName evidence="1">Uncharacterized protein</fullName>
    </submittedName>
</protein>
<dbReference type="Proteomes" id="UP001456344">
    <property type="component" value="Chromosome"/>
</dbReference>
<sequence>MYCLQAALVTESARGELLDSVDGARFVSLGHQLSLMPLSEALLEAGEFWTALAECSEHGAVAYVEAEYFGGAGTQSAQVWDGGERVLGPLHLAEGEAAPAGGSPISQALRRLGVVKGDHFDEFDAVGLGRHRDTRDWLLV</sequence>
<organism evidence="1 2">
    <name type="scientific">Amycolatopsis coloradensis</name>
    <dbReference type="NCBI Taxonomy" id="76021"/>
    <lineage>
        <taxon>Bacteria</taxon>
        <taxon>Bacillati</taxon>
        <taxon>Actinomycetota</taxon>
        <taxon>Actinomycetes</taxon>
        <taxon>Pseudonocardiales</taxon>
        <taxon>Pseudonocardiaceae</taxon>
        <taxon>Amycolatopsis</taxon>
    </lineage>
</organism>
<evidence type="ECO:0000313" key="2">
    <source>
        <dbReference type="Proteomes" id="UP001456344"/>
    </source>
</evidence>
<evidence type="ECO:0000313" key="1">
    <source>
        <dbReference type="EMBL" id="WYW16831.1"/>
    </source>
</evidence>